<organism evidence="2 3">
    <name type="scientific">Phytohabitans kaempferiae</name>
    <dbReference type="NCBI Taxonomy" id="1620943"/>
    <lineage>
        <taxon>Bacteria</taxon>
        <taxon>Bacillati</taxon>
        <taxon>Actinomycetota</taxon>
        <taxon>Actinomycetes</taxon>
        <taxon>Micromonosporales</taxon>
        <taxon>Micromonosporaceae</taxon>
    </lineage>
</organism>
<comment type="caution">
    <text evidence="2">The sequence shown here is derived from an EMBL/GenBank/DDBJ whole genome shotgun (WGS) entry which is preliminary data.</text>
</comment>
<name>A0ABV6M883_9ACTN</name>
<accession>A0ABV6M883</accession>
<evidence type="ECO:0000313" key="2">
    <source>
        <dbReference type="EMBL" id="MFC0530917.1"/>
    </source>
</evidence>
<proteinExistence type="predicted"/>
<sequence length="233" mass="25950">MRLDSARLSGGDARRGSLGDARRQAAHWCRRNRAGGDGTVAAARRRYGVLTRAQELRLIETIRDRFPDQLKLTGPLWSRQTVAALVERLYGIPLSPAATARYLRAWGLTPREPVDRACPLCAASVVRWQAQEYQAISHTAQRQRAELCWAGKTRLHGVTPATDVVSAVSARGRIRFMVTTEADLPREFLTRLLPTSGRPAHVIVDGSWSCTEWPRRVPEGVVLHALPTCERGR</sequence>
<evidence type="ECO:0000259" key="1">
    <source>
        <dbReference type="Pfam" id="PF13592"/>
    </source>
</evidence>
<feature type="domain" description="Winged helix-turn helix" evidence="1">
    <location>
        <begin position="74"/>
        <end position="117"/>
    </location>
</feature>
<dbReference type="EMBL" id="JBHLUH010000052">
    <property type="protein sequence ID" value="MFC0530917.1"/>
    <property type="molecule type" value="Genomic_DNA"/>
</dbReference>
<dbReference type="RefSeq" id="WP_377254402.1">
    <property type="nucleotide sequence ID" value="NZ_JBHLUH010000052.1"/>
</dbReference>
<evidence type="ECO:0000313" key="3">
    <source>
        <dbReference type="Proteomes" id="UP001589867"/>
    </source>
</evidence>
<dbReference type="Proteomes" id="UP001589867">
    <property type="component" value="Unassembled WGS sequence"/>
</dbReference>
<gene>
    <name evidence="2" type="ORF">ACFFIA_25055</name>
</gene>
<dbReference type="Pfam" id="PF13592">
    <property type="entry name" value="HTH_33"/>
    <property type="match status" value="1"/>
</dbReference>
<protein>
    <submittedName>
        <fullName evidence="2">Winged helix-turn-helix domain-containing protein</fullName>
    </submittedName>
</protein>
<reference evidence="2 3" key="1">
    <citation type="submission" date="2024-09" db="EMBL/GenBank/DDBJ databases">
        <authorList>
            <person name="Sun Q."/>
            <person name="Mori K."/>
        </authorList>
    </citation>
    <scope>NUCLEOTIDE SEQUENCE [LARGE SCALE GENOMIC DNA]</scope>
    <source>
        <strain evidence="2 3">TBRC 3947</strain>
    </source>
</reference>
<dbReference type="InterPro" id="IPR025959">
    <property type="entry name" value="Winged_HTH_dom"/>
</dbReference>
<keyword evidence="3" id="KW-1185">Reference proteome</keyword>